<dbReference type="Proteomes" id="UP000316425">
    <property type="component" value="Unassembled WGS sequence"/>
</dbReference>
<proteinExistence type="predicted"/>
<name>A0A556P7I0_9BACI</name>
<keyword evidence="1" id="KW-0812">Transmembrane</keyword>
<dbReference type="EMBL" id="VMHE01000033">
    <property type="protein sequence ID" value="TSJ60339.1"/>
    <property type="molecule type" value="Genomic_DNA"/>
</dbReference>
<feature type="transmembrane region" description="Helical" evidence="1">
    <location>
        <begin position="6"/>
        <end position="28"/>
    </location>
</feature>
<keyword evidence="3" id="KW-1185">Reference proteome</keyword>
<gene>
    <name evidence="2" type="ORF">FPQ13_12050</name>
</gene>
<evidence type="ECO:0000313" key="3">
    <source>
        <dbReference type="Proteomes" id="UP000316425"/>
    </source>
</evidence>
<sequence>MDIIQGIVAAVLFFVLFFGIAFILNMLLRMTWIMSFIFPIVVILIIDDVSFMSYLTEPDVAFPALGAKITGLKIWDILILLAGFFGTIVSGISIKMLRKNGYQMF</sequence>
<organism evidence="2 3">
    <name type="scientific">Allobacillus salarius</name>
    <dbReference type="NCBI Taxonomy" id="1955272"/>
    <lineage>
        <taxon>Bacteria</taxon>
        <taxon>Bacillati</taxon>
        <taxon>Bacillota</taxon>
        <taxon>Bacilli</taxon>
        <taxon>Bacillales</taxon>
        <taxon>Bacillaceae</taxon>
        <taxon>Allobacillus</taxon>
    </lineage>
</organism>
<dbReference type="Pfam" id="PF14068">
    <property type="entry name" value="YuiB"/>
    <property type="match status" value="1"/>
</dbReference>
<keyword evidence="1" id="KW-0472">Membrane</keyword>
<evidence type="ECO:0000256" key="1">
    <source>
        <dbReference type="SAM" id="Phobius"/>
    </source>
</evidence>
<dbReference type="AlphaFoldDB" id="A0A556P7I0"/>
<feature type="transmembrane region" description="Helical" evidence="1">
    <location>
        <begin position="74"/>
        <end position="94"/>
    </location>
</feature>
<keyword evidence="1" id="KW-1133">Transmembrane helix</keyword>
<evidence type="ECO:0008006" key="4">
    <source>
        <dbReference type="Google" id="ProtNLM"/>
    </source>
</evidence>
<dbReference type="RefSeq" id="WP_144089572.1">
    <property type="nucleotide sequence ID" value="NZ_VMHE01000033.1"/>
</dbReference>
<reference evidence="2 3" key="1">
    <citation type="submission" date="2019-07" db="EMBL/GenBank/DDBJ databases">
        <title>Allobacillus sp. nov. SKP isolated from shrimp paste of Euphausiacea.</title>
        <authorList>
            <person name="Kanchanasin P."/>
            <person name="Tanasupawat S."/>
            <person name="Shi W."/>
            <person name="Wu L."/>
            <person name="Ma J."/>
        </authorList>
    </citation>
    <scope>NUCLEOTIDE SEQUENCE [LARGE SCALE GENOMIC DNA]</scope>
    <source>
        <strain evidence="2 3">SKP4-8</strain>
    </source>
</reference>
<comment type="caution">
    <text evidence="2">The sequence shown here is derived from an EMBL/GenBank/DDBJ whole genome shotgun (WGS) entry which is preliminary data.</text>
</comment>
<dbReference type="InterPro" id="IPR025917">
    <property type="entry name" value="YuiB"/>
</dbReference>
<evidence type="ECO:0000313" key="2">
    <source>
        <dbReference type="EMBL" id="TSJ60339.1"/>
    </source>
</evidence>
<accession>A0A556P7I0</accession>
<protein>
    <recommendedName>
        <fullName evidence="4">YuiB family protein</fullName>
    </recommendedName>
</protein>
<feature type="transmembrane region" description="Helical" evidence="1">
    <location>
        <begin position="35"/>
        <end position="54"/>
    </location>
</feature>
<dbReference type="OrthoDB" id="2382309at2"/>